<dbReference type="InterPro" id="IPR004113">
    <property type="entry name" value="FAD-bd_oxidored_4_C"/>
</dbReference>
<dbReference type="Pfam" id="PF01565">
    <property type="entry name" value="FAD_binding_4"/>
    <property type="match status" value="1"/>
</dbReference>
<dbReference type="Gene3D" id="1.10.45.10">
    <property type="entry name" value="Vanillyl-alcohol Oxidase, Chain A, domain 4"/>
    <property type="match status" value="1"/>
</dbReference>
<evidence type="ECO:0000259" key="5">
    <source>
        <dbReference type="PROSITE" id="PS51387"/>
    </source>
</evidence>
<comment type="caution">
    <text evidence="6">The sequence shown here is derived from an EMBL/GenBank/DDBJ whole genome shotgun (WGS) entry which is preliminary data.</text>
</comment>
<evidence type="ECO:0000313" key="6">
    <source>
        <dbReference type="EMBL" id="MCK8784631.1"/>
    </source>
</evidence>
<dbReference type="RefSeq" id="WP_248666750.1">
    <property type="nucleotide sequence ID" value="NZ_JALPRX010000035.1"/>
</dbReference>
<keyword evidence="4" id="KW-0560">Oxidoreductase</keyword>
<dbReference type="InterPro" id="IPR016166">
    <property type="entry name" value="FAD-bd_PCMH"/>
</dbReference>
<keyword evidence="2" id="KW-0285">Flavoprotein</keyword>
<keyword evidence="7" id="KW-1185">Reference proteome</keyword>
<dbReference type="GO" id="GO:0016491">
    <property type="term" value="F:oxidoreductase activity"/>
    <property type="evidence" value="ECO:0007669"/>
    <property type="project" value="UniProtKB-KW"/>
</dbReference>
<dbReference type="PANTHER" id="PTHR42934">
    <property type="entry name" value="GLYCOLATE OXIDASE SUBUNIT GLCD"/>
    <property type="match status" value="1"/>
</dbReference>
<dbReference type="FunFam" id="1.10.45.10:FF:000001">
    <property type="entry name" value="D-lactate dehydrogenase mitochondrial"/>
    <property type="match status" value="1"/>
</dbReference>
<dbReference type="InterPro" id="IPR016171">
    <property type="entry name" value="Vanillyl_alc_oxidase_C-sub2"/>
</dbReference>
<proteinExistence type="predicted"/>
<dbReference type="Proteomes" id="UP001139516">
    <property type="component" value="Unassembled WGS sequence"/>
</dbReference>
<dbReference type="InterPro" id="IPR016169">
    <property type="entry name" value="FAD-bd_PCMH_sub2"/>
</dbReference>
<dbReference type="Gene3D" id="3.30.70.2740">
    <property type="match status" value="1"/>
</dbReference>
<dbReference type="InterPro" id="IPR006094">
    <property type="entry name" value="Oxid_FAD_bind_N"/>
</dbReference>
<protein>
    <submittedName>
        <fullName evidence="6">FAD-binding protein</fullName>
    </submittedName>
</protein>
<dbReference type="Pfam" id="PF02913">
    <property type="entry name" value="FAD-oxidase_C"/>
    <property type="match status" value="1"/>
</dbReference>
<dbReference type="Gene3D" id="3.30.465.10">
    <property type="match status" value="1"/>
</dbReference>
<reference evidence="6" key="1">
    <citation type="submission" date="2022-04" db="EMBL/GenBank/DDBJ databases">
        <title>Roseomonas acroporae sp. nov., isolated from coral Acropora digitifera.</title>
        <authorList>
            <person name="Sun H."/>
        </authorList>
    </citation>
    <scope>NUCLEOTIDE SEQUENCE</scope>
    <source>
        <strain evidence="6">NAR14</strain>
    </source>
</reference>
<dbReference type="InterPro" id="IPR051914">
    <property type="entry name" value="FAD-linked_OxidoTrans_Type4"/>
</dbReference>
<dbReference type="EMBL" id="JALPRX010000035">
    <property type="protein sequence ID" value="MCK8784631.1"/>
    <property type="molecule type" value="Genomic_DNA"/>
</dbReference>
<comment type="cofactor">
    <cofactor evidence="1">
        <name>FAD</name>
        <dbReference type="ChEBI" id="CHEBI:57692"/>
    </cofactor>
</comment>
<evidence type="ECO:0000256" key="3">
    <source>
        <dbReference type="ARBA" id="ARBA00022827"/>
    </source>
</evidence>
<feature type="domain" description="FAD-binding PCMH-type" evidence="5">
    <location>
        <begin position="57"/>
        <end position="235"/>
    </location>
</feature>
<dbReference type="InterPro" id="IPR036318">
    <property type="entry name" value="FAD-bd_PCMH-like_sf"/>
</dbReference>
<keyword evidence="3" id="KW-0274">FAD</keyword>
<evidence type="ECO:0000256" key="1">
    <source>
        <dbReference type="ARBA" id="ARBA00001974"/>
    </source>
</evidence>
<dbReference type="PROSITE" id="PS51387">
    <property type="entry name" value="FAD_PCMH"/>
    <property type="match status" value="1"/>
</dbReference>
<accession>A0A9X2BV26</accession>
<organism evidence="6 7">
    <name type="scientific">Roseomonas acroporae</name>
    <dbReference type="NCBI Taxonomy" id="2937791"/>
    <lineage>
        <taxon>Bacteria</taxon>
        <taxon>Pseudomonadati</taxon>
        <taxon>Pseudomonadota</taxon>
        <taxon>Alphaproteobacteria</taxon>
        <taxon>Acetobacterales</taxon>
        <taxon>Roseomonadaceae</taxon>
        <taxon>Roseomonas</taxon>
    </lineage>
</organism>
<name>A0A9X2BV26_9PROT</name>
<gene>
    <name evidence="6" type="ORF">M0638_09575</name>
</gene>
<dbReference type="SUPFAM" id="SSF55103">
    <property type="entry name" value="FAD-linked oxidases, C-terminal domain"/>
    <property type="match status" value="1"/>
</dbReference>
<dbReference type="InterPro" id="IPR016164">
    <property type="entry name" value="FAD-linked_Oxase-like_C"/>
</dbReference>
<dbReference type="AlphaFoldDB" id="A0A9X2BV26"/>
<dbReference type="SUPFAM" id="SSF56176">
    <property type="entry name" value="FAD-binding/transporter-associated domain-like"/>
    <property type="match status" value="1"/>
</dbReference>
<evidence type="ECO:0000256" key="4">
    <source>
        <dbReference type="ARBA" id="ARBA00023002"/>
    </source>
</evidence>
<evidence type="ECO:0000313" key="7">
    <source>
        <dbReference type="Proteomes" id="UP001139516"/>
    </source>
</evidence>
<dbReference type="GO" id="GO:0071949">
    <property type="term" value="F:FAD binding"/>
    <property type="evidence" value="ECO:0007669"/>
    <property type="project" value="InterPro"/>
</dbReference>
<evidence type="ECO:0000256" key="2">
    <source>
        <dbReference type="ARBA" id="ARBA00022630"/>
    </source>
</evidence>
<dbReference type="PANTHER" id="PTHR42934:SF1">
    <property type="entry name" value="GLYCOLATE OXIDASE SUBUNIT GLCD"/>
    <property type="match status" value="1"/>
</dbReference>
<sequence>MIPLPEPKPDILARRDEIVAALRAIVPGSALGGGLGEGVISEPLRLKPYETDGLSAYRQPPLAVVLPTSTEQVAAILRYCHRNGIRVVPRGAGTSLSGGALPLADAVVIGLMRMNRILEIDYDDRLAVVEAGVTNLGITKAVEGDGFFYAPDPSSQLACMIGGNVMMNSGGAHCLKYGVTANNLLGVKLVTIEGEVIGIGGSHLDAAGYDWLGLITGSEGQLGIVTEVTVRLLHAAEGARAMLVAFKANEIAGQAVDAIIASGIIPVALEFMDRPAIHACEAFAHAGYPLEAEAMLIIEVEGCAAEQDARLGEIRAICERFDPISVRVAQTAEESLAIWKGRKGAFGAVGRISPDYLCMDGTIPTSTLPEVLRRMGEMSDRYGLKVANIFHAGDGNLHPLIMFDANDPESFRRAEEFGADILKLCVEVGGCLTGEHGVGVEKRDLMGVQFAPHELDQQRRIKSAFDPQWLLNPAKVFPLDGLPEAALARAPARAAARAA</sequence>